<dbReference type="EC" id="2.7.1.71" evidence="7"/>
<keyword evidence="4 7" id="KW-0418">Kinase</keyword>
<comment type="caution">
    <text evidence="7">Lacks conserved residue(s) required for the propagation of feature annotation.</text>
</comment>
<name>A0A521C4P5_9BACT</name>
<evidence type="ECO:0000313" key="8">
    <source>
        <dbReference type="EMBL" id="SMO54378.1"/>
    </source>
</evidence>
<feature type="binding site" evidence="7">
    <location>
        <position position="67"/>
    </location>
    <ligand>
        <name>substrate</name>
    </ligand>
</feature>
<keyword evidence="3 7" id="KW-0547">Nucleotide-binding</keyword>
<dbReference type="Pfam" id="PF01202">
    <property type="entry name" value="SKI"/>
    <property type="match status" value="1"/>
</dbReference>
<dbReference type="GO" id="GO:0005524">
    <property type="term" value="F:ATP binding"/>
    <property type="evidence" value="ECO:0007669"/>
    <property type="project" value="UniProtKB-UniRule"/>
</dbReference>
<feature type="binding site" evidence="7">
    <location>
        <position position="154"/>
    </location>
    <ligand>
        <name>substrate</name>
    </ligand>
</feature>
<protein>
    <recommendedName>
        <fullName evidence="7">Shikimate kinase</fullName>
        <shortName evidence="7">SK</shortName>
        <ecNumber evidence="7">2.7.1.71</ecNumber>
    </recommendedName>
</protein>
<accession>A0A521C4P5</accession>
<comment type="similarity">
    <text evidence="7">Belongs to the shikimate kinase family.</text>
</comment>
<evidence type="ECO:0000256" key="7">
    <source>
        <dbReference type="HAMAP-Rule" id="MF_00109"/>
    </source>
</evidence>
<dbReference type="GO" id="GO:0005829">
    <property type="term" value="C:cytosol"/>
    <property type="evidence" value="ECO:0007669"/>
    <property type="project" value="TreeGrafter"/>
</dbReference>
<dbReference type="CDD" id="cd00464">
    <property type="entry name" value="SK"/>
    <property type="match status" value="1"/>
</dbReference>
<organism evidence="8 9">
    <name type="scientific">Gracilimonas mengyeensis</name>
    <dbReference type="NCBI Taxonomy" id="1302730"/>
    <lineage>
        <taxon>Bacteria</taxon>
        <taxon>Pseudomonadati</taxon>
        <taxon>Balneolota</taxon>
        <taxon>Balneolia</taxon>
        <taxon>Balneolales</taxon>
        <taxon>Balneolaceae</taxon>
        <taxon>Gracilimonas</taxon>
    </lineage>
</organism>
<comment type="subunit">
    <text evidence="7">Monomer.</text>
</comment>
<dbReference type="InterPro" id="IPR027417">
    <property type="entry name" value="P-loop_NTPase"/>
</dbReference>
<comment type="pathway">
    <text evidence="7">Metabolic intermediate biosynthesis; chorismate biosynthesis; chorismate from D-erythrose 4-phosphate and phosphoenolpyruvate: step 5/7.</text>
</comment>
<reference evidence="8 9" key="1">
    <citation type="submission" date="2017-05" db="EMBL/GenBank/DDBJ databases">
        <authorList>
            <person name="Varghese N."/>
            <person name="Submissions S."/>
        </authorList>
    </citation>
    <scope>NUCLEOTIDE SEQUENCE [LARGE SCALE GENOMIC DNA]</scope>
    <source>
        <strain evidence="8 9">DSM 21985</strain>
    </source>
</reference>
<keyword evidence="1 7" id="KW-0028">Amino-acid biosynthesis</keyword>
<evidence type="ECO:0000256" key="4">
    <source>
        <dbReference type="ARBA" id="ARBA00022777"/>
    </source>
</evidence>
<dbReference type="PANTHER" id="PTHR21087">
    <property type="entry name" value="SHIKIMATE KINASE"/>
    <property type="match status" value="1"/>
</dbReference>
<comment type="catalytic activity">
    <reaction evidence="7">
        <text>shikimate + ATP = 3-phosphoshikimate + ADP + H(+)</text>
        <dbReference type="Rhea" id="RHEA:13121"/>
        <dbReference type="ChEBI" id="CHEBI:15378"/>
        <dbReference type="ChEBI" id="CHEBI:30616"/>
        <dbReference type="ChEBI" id="CHEBI:36208"/>
        <dbReference type="ChEBI" id="CHEBI:145989"/>
        <dbReference type="ChEBI" id="CHEBI:456216"/>
        <dbReference type="EC" id="2.7.1.71"/>
    </reaction>
</comment>
<keyword evidence="5 7" id="KW-0067">ATP-binding</keyword>
<keyword evidence="2 7" id="KW-0808">Transferase</keyword>
<keyword evidence="9" id="KW-1185">Reference proteome</keyword>
<dbReference type="PRINTS" id="PR01100">
    <property type="entry name" value="SHIKIMTKNASE"/>
</dbReference>
<keyword evidence="6 7" id="KW-0057">Aromatic amino acid biosynthesis</keyword>
<dbReference type="AlphaFoldDB" id="A0A521C4P5"/>
<comment type="function">
    <text evidence="7">Catalyzes the specific phosphorylation of the 3-hydroxyl group of shikimic acid using ATP as a cosubstrate.</text>
</comment>
<dbReference type="GO" id="GO:0009073">
    <property type="term" value="P:aromatic amino acid family biosynthetic process"/>
    <property type="evidence" value="ECO:0007669"/>
    <property type="project" value="UniProtKB-KW"/>
</dbReference>
<feature type="binding site" evidence="7">
    <location>
        <position position="127"/>
    </location>
    <ligand>
        <name>ATP</name>
        <dbReference type="ChEBI" id="CHEBI:30616"/>
    </ligand>
</feature>
<dbReference type="InterPro" id="IPR000623">
    <property type="entry name" value="Shikimate_kinase/TSH1"/>
</dbReference>
<dbReference type="Proteomes" id="UP000317557">
    <property type="component" value="Unassembled WGS sequence"/>
</dbReference>
<dbReference type="UniPathway" id="UPA00053">
    <property type="reaction ID" value="UER00088"/>
</dbReference>
<comment type="subcellular location">
    <subcellularLocation>
        <location evidence="7">Cytoplasm</location>
    </subcellularLocation>
</comment>
<dbReference type="SUPFAM" id="SSF52540">
    <property type="entry name" value="P-loop containing nucleoside triphosphate hydrolases"/>
    <property type="match status" value="1"/>
</dbReference>
<evidence type="ECO:0000256" key="1">
    <source>
        <dbReference type="ARBA" id="ARBA00022605"/>
    </source>
</evidence>
<dbReference type="InterPro" id="IPR031322">
    <property type="entry name" value="Shikimate/glucono_kinase"/>
</dbReference>
<keyword evidence="7" id="KW-0479">Metal-binding</keyword>
<keyword evidence="7" id="KW-0460">Magnesium</keyword>
<comment type="cofactor">
    <cofactor evidence="7">
        <name>Mg(2+)</name>
        <dbReference type="ChEBI" id="CHEBI:18420"/>
    </cofactor>
    <text evidence="7">Binds 1 Mg(2+) ion per subunit.</text>
</comment>
<evidence type="ECO:0000256" key="2">
    <source>
        <dbReference type="ARBA" id="ARBA00022679"/>
    </source>
</evidence>
<dbReference type="GO" id="GO:0000287">
    <property type="term" value="F:magnesium ion binding"/>
    <property type="evidence" value="ECO:0007669"/>
    <property type="project" value="UniProtKB-UniRule"/>
</dbReference>
<sequence length="188" mass="21461">MNSEVKQHHPEKTIFLSGFMASGKSTLGKVLAQKLECPFLDLDDVIEEREGKEIREIFDKEGEPYFRQKEREYLLELAKDFEGVLSLGGGASQDQGIIEKLKAEGILIFLDTPMEQIVERVLNSNERPILFDENGKRKTKEALFAELKALYSDREKFYKQAPLCIDTTAFSSVEEMAEATIDKINRHV</sequence>
<keyword evidence="7" id="KW-0963">Cytoplasm</keyword>
<evidence type="ECO:0000313" key="9">
    <source>
        <dbReference type="Proteomes" id="UP000317557"/>
    </source>
</evidence>
<evidence type="ECO:0000256" key="6">
    <source>
        <dbReference type="ARBA" id="ARBA00023141"/>
    </source>
</evidence>
<dbReference type="GO" id="GO:0004765">
    <property type="term" value="F:shikimate kinase activity"/>
    <property type="evidence" value="ECO:0007669"/>
    <property type="project" value="UniProtKB-UniRule"/>
</dbReference>
<evidence type="ECO:0000256" key="5">
    <source>
        <dbReference type="ARBA" id="ARBA00022840"/>
    </source>
</evidence>
<proteinExistence type="inferred from homology"/>
<dbReference type="Gene3D" id="3.40.50.300">
    <property type="entry name" value="P-loop containing nucleotide triphosphate hydrolases"/>
    <property type="match status" value="1"/>
</dbReference>
<gene>
    <name evidence="7" type="primary">aroK</name>
    <name evidence="8" type="ORF">SAMN06265219_104161</name>
</gene>
<dbReference type="GO" id="GO:0009423">
    <property type="term" value="P:chorismate biosynthetic process"/>
    <property type="evidence" value="ECO:0007669"/>
    <property type="project" value="UniProtKB-UniRule"/>
</dbReference>
<feature type="binding site" evidence="7">
    <location>
        <begin position="21"/>
        <end position="26"/>
    </location>
    <ligand>
        <name>ATP</name>
        <dbReference type="ChEBI" id="CHEBI:30616"/>
    </ligand>
</feature>
<dbReference type="GO" id="GO:0008652">
    <property type="term" value="P:amino acid biosynthetic process"/>
    <property type="evidence" value="ECO:0007669"/>
    <property type="project" value="UniProtKB-KW"/>
</dbReference>
<feature type="binding site" evidence="7">
    <location>
        <position position="43"/>
    </location>
    <ligand>
        <name>substrate</name>
    </ligand>
</feature>
<dbReference type="RefSeq" id="WP_142453768.1">
    <property type="nucleotide sequence ID" value="NZ_FXTP01000004.1"/>
</dbReference>
<dbReference type="PANTHER" id="PTHR21087:SF16">
    <property type="entry name" value="SHIKIMATE KINASE 1, CHLOROPLASTIC"/>
    <property type="match status" value="1"/>
</dbReference>
<dbReference type="OrthoDB" id="9800332at2"/>
<dbReference type="EMBL" id="FXTP01000004">
    <property type="protein sequence ID" value="SMO54378.1"/>
    <property type="molecule type" value="Genomic_DNA"/>
</dbReference>
<feature type="binding site" evidence="7">
    <location>
        <position position="25"/>
    </location>
    <ligand>
        <name>Mg(2+)</name>
        <dbReference type="ChEBI" id="CHEBI:18420"/>
    </ligand>
</feature>
<feature type="binding site" evidence="7">
    <location>
        <position position="89"/>
    </location>
    <ligand>
        <name>substrate</name>
    </ligand>
</feature>
<evidence type="ECO:0000256" key="3">
    <source>
        <dbReference type="ARBA" id="ARBA00022741"/>
    </source>
</evidence>
<dbReference type="HAMAP" id="MF_00109">
    <property type="entry name" value="Shikimate_kinase"/>
    <property type="match status" value="1"/>
</dbReference>